<reference evidence="1 2" key="1">
    <citation type="submission" date="2020-08" db="EMBL/GenBank/DDBJ databases">
        <title>Streptomycin Non-resistant strain, P. mexicana.</title>
        <authorList>
            <person name="Ganesh-Kumar S."/>
            <person name="Zhe T."/>
            <person name="Yu Z."/>
            <person name="Min Y."/>
        </authorList>
    </citation>
    <scope>NUCLEOTIDE SEQUENCE [LARGE SCALE GENOMIC DNA]</scope>
    <source>
        <strain evidence="1 2">GTZY2</strain>
    </source>
</reference>
<dbReference type="Proteomes" id="UP000515838">
    <property type="component" value="Chromosome"/>
</dbReference>
<organism evidence="1 2">
    <name type="scientific">Pseudoxanthomonas mexicana</name>
    <dbReference type="NCBI Taxonomy" id="128785"/>
    <lineage>
        <taxon>Bacteria</taxon>
        <taxon>Pseudomonadati</taxon>
        <taxon>Pseudomonadota</taxon>
        <taxon>Gammaproteobacteria</taxon>
        <taxon>Lysobacterales</taxon>
        <taxon>Lysobacteraceae</taxon>
        <taxon>Pseudoxanthomonas</taxon>
    </lineage>
</organism>
<evidence type="ECO:0000313" key="1">
    <source>
        <dbReference type="EMBL" id="QNN77240.1"/>
    </source>
</evidence>
<protein>
    <submittedName>
        <fullName evidence="1">Uncharacterized protein</fullName>
    </submittedName>
</protein>
<name>A0A7G9TAW5_PSEMX</name>
<accession>A0A7G9TAW5</accession>
<sequence length="56" mass="5945">MHEAMGCLQAAGHLLENYSSGDEPDERLARIERASGLVDASMTVLRSLFGEGASHG</sequence>
<proteinExistence type="predicted"/>
<gene>
    <name evidence="1" type="ORF">IAE60_15125</name>
</gene>
<dbReference type="AlphaFoldDB" id="A0A7G9TAW5"/>
<dbReference type="GeneID" id="81472317"/>
<dbReference type="EMBL" id="CP060731">
    <property type="protein sequence ID" value="QNN77240.1"/>
    <property type="molecule type" value="Genomic_DNA"/>
</dbReference>
<evidence type="ECO:0000313" key="2">
    <source>
        <dbReference type="Proteomes" id="UP000515838"/>
    </source>
</evidence>
<dbReference type="RefSeq" id="WP_187572888.1">
    <property type="nucleotide sequence ID" value="NZ_CP060731.1"/>
</dbReference>